<dbReference type="AlphaFoldDB" id="A0A3N4JYG2"/>
<dbReference type="Proteomes" id="UP000276215">
    <property type="component" value="Unassembled WGS sequence"/>
</dbReference>
<dbReference type="PANTHER" id="PTHR23225">
    <property type="entry name" value="ZINC FINGER PROTEIN"/>
    <property type="match status" value="1"/>
</dbReference>
<feature type="region of interest" description="Disordered" evidence="1">
    <location>
        <begin position="529"/>
        <end position="556"/>
    </location>
</feature>
<dbReference type="InterPro" id="IPR039970">
    <property type="entry name" value="TF_Grauzone"/>
</dbReference>
<reference evidence="2 3" key="1">
    <citation type="journal article" date="2018" name="Nat. Ecol. Evol.">
        <title>Pezizomycetes genomes reveal the molecular basis of ectomycorrhizal truffle lifestyle.</title>
        <authorList>
            <person name="Murat C."/>
            <person name="Payen T."/>
            <person name="Noel B."/>
            <person name="Kuo A."/>
            <person name="Morin E."/>
            <person name="Chen J."/>
            <person name="Kohler A."/>
            <person name="Krizsan K."/>
            <person name="Balestrini R."/>
            <person name="Da Silva C."/>
            <person name="Montanini B."/>
            <person name="Hainaut M."/>
            <person name="Levati E."/>
            <person name="Barry K.W."/>
            <person name="Belfiori B."/>
            <person name="Cichocki N."/>
            <person name="Clum A."/>
            <person name="Dockter R.B."/>
            <person name="Fauchery L."/>
            <person name="Guy J."/>
            <person name="Iotti M."/>
            <person name="Le Tacon F."/>
            <person name="Lindquist E.A."/>
            <person name="Lipzen A."/>
            <person name="Malagnac F."/>
            <person name="Mello A."/>
            <person name="Molinier V."/>
            <person name="Miyauchi S."/>
            <person name="Poulain J."/>
            <person name="Riccioni C."/>
            <person name="Rubini A."/>
            <person name="Sitrit Y."/>
            <person name="Splivallo R."/>
            <person name="Traeger S."/>
            <person name="Wang M."/>
            <person name="Zifcakova L."/>
            <person name="Wipf D."/>
            <person name="Zambonelli A."/>
            <person name="Paolocci F."/>
            <person name="Nowrousian M."/>
            <person name="Ottonello S."/>
            <person name="Baldrian P."/>
            <person name="Spatafora J.W."/>
            <person name="Henrissat B."/>
            <person name="Nagy L.G."/>
            <person name="Aury J.M."/>
            <person name="Wincker P."/>
            <person name="Grigoriev I.V."/>
            <person name="Bonfante P."/>
            <person name="Martin F.M."/>
        </authorList>
    </citation>
    <scope>NUCLEOTIDE SEQUENCE [LARGE SCALE GENOMIC DNA]</scope>
    <source>
        <strain evidence="2 3">120613-1</strain>
    </source>
</reference>
<feature type="compositionally biased region" description="Polar residues" evidence="1">
    <location>
        <begin position="80"/>
        <end position="101"/>
    </location>
</feature>
<feature type="compositionally biased region" description="Acidic residues" evidence="1">
    <location>
        <begin position="191"/>
        <end position="206"/>
    </location>
</feature>
<dbReference type="OrthoDB" id="5388486at2759"/>
<dbReference type="PANTHER" id="PTHR23225:SF2">
    <property type="entry name" value="AT09679P-RELATED"/>
    <property type="match status" value="1"/>
</dbReference>
<feature type="compositionally biased region" description="Acidic residues" evidence="1">
    <location>
        <begin position="537"/>
        <end position="556"/>
    </location>
</feature>
<organism evidence="2 3">
    <name type="scientific">Choiromyces venosus 120613-1</name>
    <dbReference type="NCBI Taxonomy" id="1336337"/>
    <lineage>
        <taxon>Eukaryota</taxon>
        <taxon>Fungi</taxon>
        <taxon>Dikarya</taxon>
        <taxon>Ascomycota</taxon>
        <taxon>Pezizomycotina</taxon>
        <taxon>Pezizomycetes</taxon>
        <taxon>Pezizales</taxon>
        <taxon>Tuberaceae</taxon>
        <taxon>Choiromyces</taxon>
    </lineage>
</organism>
<dbReference type="STRING" id="1336337.A0A3N4JYG2"/>
<feature type="region of interest" description="Disordered" evidence="1">
    <location>
        <begin position="229"/>
        <end position="266"/>
    </location>
</feature>
<name>A0A3N4JYG2_9PEZI</name>
<sequence>MSSYNSWSYNGSSVQPSISLAQEVETWGRLELPPANNPPPLNSIDRFITDVPTGVIVTRDTQNLCPPPRLVLHGGVAFSNPGSNYQRSSQDQGDNDSLQSDGSDHYYGPFGPSEESSRGSTEEYHQPSSTSTSPEYNDSTFGKPWVQHHPYMQPTADLNAPVDPNLAPNDFVCPKEVHISPCRDGRSQERTDDDDDDAMGDGEDGDYQFPEPMPTIVFPQCYNRQYYQYEQPPPPIGTYPQQPDHSLQHDHSCSSAQASRQSSPGRGLKLKAIKVRKSKCPADMMRPFNANSCGGGKPHKGKVEKPRGRGVGKKMKEKKVCRDHPEKIFAHASDYKKHINQQHLRPFLCVFYFAGCNQTFGSKNEWKRHVFSQHLQISYWPCDDPLCNDRKAIFNRKDLFGQHLKRMHPPPEGTKASTQRYMEEVIDRCRVERRKPPQNSRCGYCKQTFSGPQSWDQRMEHVGQHYEKNNYKGISRDRWVPDEGLIAWALEHGIIELNDKGDYTIVATGKDAIVKAGVEHKKLAKEELARERRYAGDDGDDDDERDAEGDDEFLYP</sequence>
<feature type="compositionally biased region" description="Low complexity" evidence="1">
    <location>
        <begin position="253"/>
        <end position="263"/>
    </location>
</feature>
<evidence type="ECO:0008006" key="4">
    <source>
        <dbReference type="Google" id="ProtNLM"/>
    </source>
</evidence>
<feature type="compositionally biased region" description="Basic residues" evidence="1">
    <location>
        <begin position="308"/>
        <end position="317"/>
    </location>
</feature>
<feature type="region of interest" description="Disordered" evidence="1">
    <location>
        <begin position="177"/>
        <end position="212"/>
    </location>
</feature>
<dbReference type="GO" id="GO:0003700">
    <property type="term" value="F:DNA-binding transcription factor activity"/>
    <property type="evidence" value="ECO:0007669"/>
    <property type="project" value="InterPro"/>
</dbReference>
<feature type="compositionally biased region" description="Polar residues" evidence="1">
    <location>
        <begin position="126"/>
        <end position="140"/>
    </location>
</feature>
<gene>
    <name evidence="2" type="ORF">L873DRAFT_447619</name>
</gene>
<evidence type="ECO:0000313" key="3">
    <source>
        <dbReference type="Proteomes" id="UP000276215"/>
    </source>
</evidence>
<feature type="compositionally biased region" description="Basic and acidic residues" evidence="1">
    <location>
        <begin position="177"/>
        <end position="190"/>
    </location>
</feature>
<feature type="region of interest" description="Disordered" evidence="1">
    <location>
        <begin position="75"/>
        <end position="148"/>
    </location>
</feature>
<feature type="region of interest" description="Disordered" evidence="1">
    <location>
        <begin position="289"/>
        <end position="318"/>
    </location>
</feature>
<accession>A0A3N4JYG2</accession>
<protein>
    <recommendedName>
        <fullName evidence="4">C2H2-type domain-containing protein</fullName>
    </recommendedName>
</protein>
<proteinExistence type="predicted"/>
<feature type="compositionally biased region" description="Basic and acidic residues" evidence="1">
    <location>
        <begin position="115"/>
        <end position="125"/>
    </location>
</feature>
<keyword evidence="3" id="KW-1185">Reference proteome</keyword>
<evidence type="ECO:0000313" key="2">
    <source>
        <dbReference type="EMBL" id="RPB02278.1"/>
    </source>
</evidence>
<dbReference type="EMBL" id="ML120368">
    <property type="protein sequence ID" value="RPB02278.1"/>
    <property type="molecule type" value="Genomic_DNA"/>
</dbReference>
<evidence type="ECO:0000256" key="1">
    <source>
        <dbReference type="SAM" id="MobiDB-lite"/>
    </source>
</evidence>